<dbReference type="EMBL" id="VSRR010000614">
    <property type="protein sequence ID" value="MPC17703.1"/>
    <property type="molecule type" value="Genomic_DNA"/>
</dbReference>
<evidence type="ECO:0000313" key="2">
    <source>
        <dbReference type="EMBL" id="MPC17703.1"/>
    </source>
</evidence>
<organism evidence="2 3">
    <name type="scientific">Portunus trituberculatus</name>
    <name type="common">Swimming crab</name>
    <name type="synonym">Neptunus trituberculatus</name>
    <dbReference type="NCBI Taxonomy" id="210409"/>
    <lineage>
        <taxon>Eukaryota</taxon>
        <taxon>Metazoa</taxon>
        <taxon>Ecdysozoa</taxon>
        <taxon>Arthropoda</taxon>
        <taxon>Crustacea</taxon>
        <taxon>Multicrustacea</taxon>
        <taxon>Malacostraca</taxon>
        <taxon>Eumalacostraca</taxon>
        <taxon>Eucarida</taxon>
        <taxon>Decapoda</taxon>
        <taxon>Pleocyemata</taxon>
        <taxon>Brachyura</taxon>
        <taxon>Eubrachyura</taxon>
        <taxon>Portunoidea</taxon>
        <taxon>Portunidae</taxon>
        <taxon>Portuninae</taxon>
        <taxon>Portunus</taxon>
    </lineage>
</organism>
<keyword evidence="1" id="KW-0472">Membrane</keyword>
<dbReference type="OrthoDB" id="5984008at2759"/>
<sequence length="69" mass="7964">MREMGTLERYYQGSFGVTCYRDKTQSSEPSSLVLIQLLCLFYFWSAGLSLSCLMFTVEVFRGKFNPTKT</sequence>
<dbReference type="Proteomes" id="UP000324222">
    <property type="component" value="Unassembled WGS sequence"/>
</dbReference>
<keyword evidence="1" id="KW-0812">Transmembrane</keyword>
<accession>A0A5B7D905</accession>
<keyword evidence="3" id="KW-1185">Reference proteome</keyword>
<comment type="caution">
    <text evidence="2">The sequence shown here is derived from an EMBL/GenBank/DDBJ whole genome shotgun (WGS) entry which is preliminary data.</text>
</comment>
<protein>
    <submittedName>
        <fullName evidence="2">Uncharacterized protein</fullName>
    </submittedName>
</protein>
<proteinExistence type="predicted"/>
<reference evidence="2 3" key="1">
    <citation type="submission" date="2019-05" db="EMBL/GenBank/DDBJ databases">
        <title>Another draft genome of Portunus trituberculatus and its Hox gene families provides insights of decapod evolution.</title>
        <authorList>
            <person name="Jeong J.-H."/>
            <person name="Song I."/>
            <person name="Kim S."/>
            <person name="Choi T."/>
            <person name="Kim D."/>
            <person name="Ryu S."/>
            <person name="Kim W."/>
        </authorList>
    </citation>
    <scope>NUCLEOTIDE SEQUENCE [LARGE SCALE GENOMIC DNA]</scope>
    <source>
        <tissue evidence="2">Muscle</tissue>
    </source>
</reference>
<dbReference type="AlphaFoldDB" id="A0A5B7D905"/>
<keyword evidence="1" id="KW-1133">Transmembrane helix</keyword>
<evidence type="ECO:0000313" key="3">
    <source>
        <dbReference type="Proteomes" id="UP000324222"/>
    </source>
</evidence>
<evidence type="ECO:0000256" key="1">
    <source>
        <dbReference type="SAM" id="Phobius"/>
    </source>
</evidence>
<gene>
    <name evidence="2" type="ORF">E2C01_010567</name>
</gene>
<name>A0A5B7D905_PORTR</name>
<feature type="transmembrane region" description="Helical" evidence="1">
    <location>
        <begin position="33"/>
        <end position="60"/>
    </location>
</feature>